<dbReference type="HAMAP" id="MF_00003">
    <property type="entry name" value="RbfA"/>
    <property type="match status" value="1"/>
</dbReference>
<dbReference type="GO" id="GO:0043024">
    <property type="term" value="F:ribosomal small subunit binding"/>
    <property type="evidence" value="ECO:0007669"/>
    <property type="project" value="TreeGrafter"/>
</dbReference>
<comment type="subcellular location">
    <subcellularLocation>
        <location evidence="2">Cytoplasm</location>
    </subcellularLocation>
</comment>
<dbReference type="Gene3D" id="3.30.300.20">
    <property type="match status" value="1"/>
</dbReference>
<keyword evidence="2" id="KW-0963">Cytoplasm</keyword>
<protein>
    <recommendedName>
        <fullName evidence="2">Ribosome-binding factor A</fullName>
    </recommendedName>
</protein>
<dbReference type="InterPro" id="IPR023799">
    <property type="entry name" value="RbfA_dom_sf"/>
</dbReference>
<comment type="caution">
    <text evidence="3">The sequence shown here is derived from an EMBL/GenBank/DDBJ whole genome shotgun (WGS) entry which is preliminary data.</text>
</comment>
<proteinExistence type="inferred from homology"/>
<dbReference type="SUPFAM" id="SSF89919">
    <property type="entry name" value="Ribosome-binding factor A, RbfA"/>
    <property type="match status" value="1"/>
</dbReference>
<evidence type="ECO:0000256" key="2">
    <source>
        <dbReference type="HAMAP-Rule" id="MF_00003"/>
    </source>
</evidence>
<dbReference type="PANTHER" id="PTHR33515:SF1">
    <property type="entry name" value="RIBOSOME-BINDING FACTOR A, CHLOROPLASTIC-RELATED"/>
    <property type="match status" value="1"/>
</dbReference>
<dbReference type="GO" id="GO:0030490">
    <property type="term" value="P:maturation of SSU-rRNA"/>
    <property type="evidence" value="ECO:0007669"/>
    <property type="project" value="UniProtKB-UniRule"/>
</dbReference>
<sequence length="133" mass="15195">MRFQARRGIFLSRRLSRVEEACKEVLSELLQREVKDPRVGFVTITAVKVSADLRHARVYVSVLGTEDEVEKSLAGLESARGYMRSGIGKHLRLKYLPEIEIVHENIAQEAVRLSAIMKRLSKEMEERGDVENN</sequence>
<dbReference type="InterPro" id="IPR015946">
    <property type="entry name" value="KH_dom-like_a/b"/>
</dbReference>
<dbReference type="AlphaFoldDB" id="A0A2N3G6I4"/>
<reference evidence="3 4" key="1">
    <citation type="journal article" date="2017" name="ISME J.">
        <title>Potential for microbial H2 and metal transformations associated with novel bacteria and archaea in deep terrestrial subsurface sediments.</title>
        <authorList>
            <person name="Hernsdorf A.W."/>
            <person name="Amano Y."/>
            <person name="Miyakawa K."/>
            <person name="Ise K."/>
            <person name="Suzuki Y."/>
            <person name="Anantharaman K."/>
            <person name="Probst A."/>
            <person name="Burstein D."/>
            <person name="Thomas B.C."/>
            <person name="Banfield J.F."/>
        </authorList>
    </citation>
    <scope>NUCLEOTIDE SEQUENCE [LARGE SCALE GENOMIC DNA]</scope>
    <source>
        <strain evidence="3">HGW-Actinobacteria-3</strain>
    </source>
</reference>
<name>A0A2N3G6I4_9ACTN</name>
<dbReference type="GO" id="GO:0005829">
    <property type="term" value="C:cytosol"/>
    <property type="evidence" value="ECO:0007669"/>
    <property type="project" value="TreeGrafter"/>
</dbReference>
<evidence type="ECO:0000313" key="4">
    <source>
        <dbReference type="Proteomes" id="UP000233654"/>
    </source>
</evidence>
<comment type="similarity">
    <text evidence="2">Belongs to the RbfA family.</text>
</comment>
<dbReference type="PANTHER" id="PTHR33515">
    <property type="entry name" value="RIBOSOME-BINDING FACTOR A, CHLOROPLASTIC-RELATED"/>
    <property type="match status" value="1"/>
</dbReference>
<dbReference type="Proteomes" id="UP000233654">
    <property type="component" value="Unassembled WGS sequence"/>
</dbReference>
<evidence type="ECO:0000313" key="3">
    <source>
        <dbReference type="EMBL" id="PKQ28232.1"/>
    </source>
</evidence>
<accession>A0A2N3G6I4</accession>
<dbReference type="EMBL" id="PHEX01000026">
    <property type="protein sequence ID" value="PKQ28232.1"/>
    <property type="molecule type" value="Genomic_DNA"/>
</dbReference>
<dbReference type="Pfam" id="PF02033">
    <property type="entry name" value="RBFA"/>
    <property type="match status" value="1"/>
</dbReference>
<comment type="subunit">
    <text evidence="2">Monomer. Binds 30S ribosomal subunits, but not 50S ribosomal subunits or 70S ribosomes.</text>
</comment>
<organism evidence="3 4">
    <name type="scientific">Candidatus Anoxymicrobium japonicum</name>
    <dbReference type="NCBI Taxonomy" id="2013648"/>
    <lineage>
        <taxon>Bacteria</taxon>
        <taxon>Bacillati</taxon>
        <taxon>Actinomycetota</taxon>
        <taxon>Candidatus Geothermincolia</taxon>
        <taxon>Candidatus Geothermincolales</taxon>
        <taxon>Candidatus Anoxymicrobiaceae</taxon>
        <taxon>Candidatus Anoxymicrobium</taxon>
    </lineage>
</organism>
<dbReference type="InterPro" id="IPR000238">
    <property type="entry name" value="RbfA"/>
</dbReference>
<evidence type="ECO:0000256" key="1">
    <source>
        <dbReference type="ARBA" id="ARBA00022517"/>
    </source>
</evidence>
<keyword evidence="1 2" id="KW-0690">Ribosome biogenesis</keyword>
<dbReference type="NCBIfam" id="TIGR00082">
    <property type="entry name" value="rbfA"/>
    <property type="match status" value="1"/>
</dbReference>
<comment type="function">
    <text evidence="2">One of several proteins that assist in the late maturation steps of the functional core of the 30S ribosomal subunit. Associates with free 30S ribosomal subunits (but not with 30S subunits that are part of 70S ribosomes or polysomes). Required for efficient processing of 16S rRNA. May interact with the 5'-terminal helix region of 16S rRNA.</text>
</comment>
<gene>
    <name evidence="2" type="primary">rbfA</name>
    <name evidence="3" type="ORF">CVT63_03850</name>
</gene>